<comment type="caution">
    <text evidence="8">The sequence shown here is derived from an EMBL/GenBank/DDBJ whole genome shotgun (WGS) entry which is preliminary data.</text>
</comment>
<sequence length="151" mass="17197">MIVTVILNKLNGGTVNAQRVLISLPGTPYNIRYTTFVWIGAFCVAVVFNFVLNRYWTFRHGDKAPFWHEFWPFVAVGSVAAVVGIFIKIALTNPISPLVLPEPYWHENAGLQSREYWSQLITIVVTMPINFIVNKLWTFTSVRDRHSAKSA</sequence>
<evidence type="ECO:0000259" key="7">
    <source>
        <dbReference type="Pfam" id="PF04138"/>
    </source>
</evidence>
<feature type="transmembrane region" description="Helical" evidence="6">
    <location>
        <begin position="31"/>
        <end position="52"/>
    </location>
</feature>
<evidence type="ECO:0000256" key="4">
    <source>
        <dbReference type="ARBA" id="ARBA00022989"/>
    </source>
</evidence>
<dbReference type="EMBL" id="SDMR01000003">
    <property type="protein sequence ID" value="TBT95748.1"/>
    <property type="molecule type" value="Genomic_DNA"/>
</dbReference>
<evidence type="ECO:0000313" key="9">
    <source>
        <dbReference type="Proteomes" id="UP000291933"/>
    </source>
</evidence>
<proteinExistence type="inferred from homology"/>
<dbReference type="GO" id="GO:0000271">
    <property type="term" value="P:polysaccharide biosynthetic process"/>
    <property type="evidence" value="ECO:0007669"/>
    <property type="project" value="InterPro"/>
</dbReference>
<dbReference type="InterPro" id="IPR051401">
    <property type="entry name" value="GtrA_CellWall_Glycosyl"/>
</dbReference>
<dbReference type="AlphaFoldDB" id="A0A4Q9KMJ0"/>
<evidence type="ECO:0000256" key="6">
    <source>
        <dbReference type="SAM" id="Phobius"/>
    </source>
</evidence>
<dbReference type="GO" id="GO:0005886">
    <property type="term" value="C:plasma membrane"/>
    <property type="evidence" value="ECO:0007669"/>
    <property type="project" value="TreeGrafter"/>
</dbReference>
<keyword evidence="4 6" id="KW-1133">Transmembrane helix</keyword>
<keyword evidence="9" id="KW-1185">Reference proteome</keyword>
<organism evidence="8 9">
    <name type="scientific">Propioniciclava tarda</name>
    <dbReference type="NCBI Taxonomy" id="433330"/>
    <lineage>
        <taxon>Bacteria</taxon>
        <taxon>Bacillati</taxon>
        <taxon>Actinomycetota</taxon>
        <taxon>Actinomycetes</taxon>
        <taxon>Propionibacteriales</taxon>
        <taxon>Propionibacteriaceae</taxon>
        <taxon>Propioniciclava</taxon>
    </lineage>
</organism>
<dbReference type="PANTHER" id="PTHR38459:SF1">
    <property type="entry name" value="PROPHAGE BACTOPRENOL-LINKED GLUCOSE TRANSLOCASE HOMOLOG"/>
    <property type="match status" value="1"/>
</dbReference>
<dbReference type="InterPro" id="IPR007267">
    <property type="entry name" value="GtrA_DPMS_TM"/>
</dbReference>
<feature type="transmembrane region" description="Helical" evidence="6">
    <location>
        <begin position="116"/>
        <end position="137"/>
    </location>
</feature>
<reference evidence="8 9" key="1">
    <citation type="submission" date="2019-01" db="EMBL/GenBank/DDBJ databases">
        <title>Lactibacter flavus gen. nov., sp. nov., a novel bacterium of the family Propionibacteriaceae isolated from raw milk and dairy products.</title>
        <authorList>
            <person name="Huptas C."/>
            <person name="Wenning M."/>
            <person name="Breitenwieser F."/>
            <person name="Doll E."/>
            <person name="Von Neubeck M."/>
            <person name="Busse H.-J."/>
            <person name="Scherer S."/>
        </authorList>
    </citation>
    <scope>NUCLEOTIDE SEQUENCE [LARGE SCALE GENOMIC DNA]</scope>
    <source>
        <strain evidence="8 9">DSM 22130</strain>
    </source>
</reference>
<keyword evidence="5 6" id="KW-0472">Membrane</keyword>
<feature type="transmembrane region" description="Helical" evidence="6">
    <location>
        <begin position="73"/>
        <end position="96"/>
    </location>
</feature>
<evidence type="ECO:0000256" key="3">
    <source>
        <dbReference type="ARBA" id="ARBA00022692"/>
    </source>
</evidence>
<dbReference type="PANTHER" id="PTHR38459">
    <property type="entry name" value="PROPHAGE BACTOPRENOL-LINKED GLUCOSE TRANSLOCASE HOMOLOG"/>
    <property type="match status" value="1"/>
</dbReference>
<keyword evidence="3 6" id="KW-0812">Transmembrane</keyword>
<gene>
    <name evidence="8" type="ORF">ET996_03935</name>
</gene>
<accession>A0A4Q9KMJ0</accession>
<protein>
    <submittedName>
        <fullName evidence="8">GtrA family protein</fullName>
    </submittedName>
</protein>
<evidence type="ECO:0000256" key="5">
    <source>
        <dbReference type="ARBA" id="ARBA00023136"/>
    </source>
</evidence>
<dbReference type="OrthoDB" id="9807815at2"/>
<evidence type="ECO:0000313" key="8">
    <source>
        <dbReference type="EMBL" id="TBT95748.1"/>
    </source>
</evidence>
<evidence type="ECO:0000256" key="1">
    <source>
        <dbReference type="ARBA" id="ARBA00004141"/>
    </source>
</evidence>
<dbReference type="Pfam" id="PF04138">
    <property type="entry name" value="GtrA_DPMS_TM"/>
    <property type="match status" value="1"/>
</dbReference>
<dbReference type="Proteomes" id="UP000291933">
    <property type="component" value="Unassembled WGS sequence"/>
</dbReference>
<name>A0A4Q9KMJ0_PROTD</name>
<feature type="domain" description="GtrA/DPMS transmembrane" evidence="7">
    <location>
        <begin position="39"/>
        <end position="139"/>
    </location>
</feature>
<evidence type="ECO:0000256" key="2">
    <source>
        <dbReference type="ARBA" id="ARBA00009399"/>
    </source>
</evidence>
<comment type="similarity">
    <text evidence="2">Belongs to the GtrA family.</text>
</comment>
<comment type="subcellular location">
    <subcellularLocation>
        <location evidence="1">Membrane</location>
        <topology evidence="1">Multi-pass membrane protein</topology>
    </subcellularLocation>
</comment>